<dbReference type="EMBL" id="JAIWYP010000001">
    <property type="protein sequence ID" value="KAH3881386.1"/>
    <property type="molecule type" value="Genomic_DNA"/>
</dbReference>
<evidence type="ECO:0000313" key="3">
    <source>
        <dbReference type="EMBL" id="KAH3881386.1"/>
    </source>
</evidence>
<dbReference type="InterPro" id="IPR013909">
    <property type="entry name" value="NuBaID_C"/>
</dbReference>
<dbReference type="Pfam" id="PF08600">
    <property type="entry name" value="NuBaID_C"/>
    <property type="match status" value="1"/>
</dbReference>
<feature type="region of interest" description="Disordered" evidence="1">
    <location>
        <begin position="30"/>
        <end position="89"/>
    </location>
</feature>
<dbReference type="AlphaFoldDB" id="A0A9D4RTS5"/>
<dbReference type="GO" id="GO:0008270">
    <property type="term" value="F:zinc ion binding"/>
    <property type="evidence" value="ECO:0007669"/>
    <property type="project" value="InterPro"/>
</dbReference>
<reference evidence="3" key="1">
    <citation type="journal article" date="2019" name="bioRxiv">
        <title>The Genome of the Zebra Mussel, Dreissena polymorpha: A Resource for Invasive Species Research.</title>
        <authorList>
            <person name="McCartney M.A."/>
            <person name="Auch B."/>
            <person name="Kono T."/>
            <person name="Mallez S."/>
            <person name="Zhang Y."/>
            <person name="Obille A."/>
            <person name="Becker A."/>
            <person name="Abrahante J.E."/>
            <person name="Garbe J."/>
            <person name="Badalamenti J.P."/>
            <person name="Herman A."/>
            <person name="Mangelson H."/>
            <person name="Liachko I."/>
            <person name="Sullivan S."/>
            <person name="Sone E.D."/>
            <person name="Koren S."/>
            <person name="Silverstein K.A.T."/>
            <person name="Beckman K.B."/>
            <person name="Gohl D.M."/>
        </authorList>
    </citation>
    <scope>NUCLEOTIDE SEQUENCE</scope>
    <source>
        <strain evidence="3">Duluth1</strain>
        <tissue evidence="3">Whole animal</tissue>
    </source>
</reference>
<feature type="domain" description="NuBaID C-terminal" evidence="2">
    <location>
        <begin position="8"/>
        <end position="46"/>
    </location>
</feature>
<keyword evidence="4" id="KW-1185">Reference proteome</keyword>
<proteinExistence type="predicted"/>
<protein>
    <recommendedName>
        <fullName evidence="2">NuBaID C-terminal domain-containing protein</fullName>
    </recommendedName>
</protein>
<sequence length="133" mass="14516">MSIVFSDSHENVLQCSLCRRKIGLWNYGLTEETETEHTNSVDVPDETSKGVLNGKHGKHSDTNVISDNNCKGVQNGDHGKTSDNGSINEDLLTRDTSVVSAKRGYEGAIEVEDVEGVTVEPAKKRPKLVCTEN</sequence>
<evidence type="ECO:0000313" key="4">
    <source>
        <dbReference type="Proteomes" id="UP000828390"/>
    </source>
</evidence>
<evidence type="ECO:0000259" key="2">
    <source>
        <dbReference type="Pfam" id="PF08600"/>
    </source>
</evidence>
<accession>A0A9D4RTS5</accession>
<reference evidence="3" key="2">
    <citation type="submission" date="2020-11" db="EMBL/GenBank/DDBJ databases">
        <authorList>
            <person name="McCartney M.A."/>
            <person name="Auch B."/>
            <person name="Kono T."/>
            <person name="Mallez S."/>
            <person name="Becker A."/>
            <person name="Gohl D.M."/>
            <person name="Silverstein K.A.T."/>
            <person name="Koren S."/>
            <person name="Bechman K.B."/>
            <person name="Herman A."/>
            <person name="Abrahante J.E."/>
            <person name="Garbe J."/>
        </authorList>
    </citation>
    <scope>NUCLEOTIDE SEQUENCE</scope>
    <source>
        <strain evidence="3">Duluth1</strain>
        <tissue evidence="3">Whole animal</tissue>
    </source>
</reference>
<feature type="compositionally biased region" description="Polar residues" evidence="1">
    <location>
        <begin position="62"/>
        <end position="72"/>
    </location>
</feature>
<gene>
    <name evidence="3" type="ORF">DPMN_005312</name>
</gene>
<dbReference type="Proteomes" id="UP000828390">
    <property type="component" value="Unassembled WGS sequence"/>
</dbReference>
<evidence type="ECO:0000256" key="1">
    <source>
        <dbReference type="SAM" id="MobiDB-lite"/>
    </source>
</evidence>
<comment type="caution">
    <text evidence="3">The sequence shown here is derived from an EMBL/GenBank/DDBJ whole genome shotgun (WGS) entry which is preliminary data.</text>
</comment>
<organism evidence="3 4">
    <name type="scientific">Dreissena polymorpha</name>
    <name type="common">Zebra mussel</name>
    <name type="synonym">Mytilus polymorpha</name>
    <dbReference type="NCBI Taxonomy" id="45954"/>
    <lineage>
        <taxon>Eukaryota</taxon>
        <taxon>Metazoa</taxon>
        <taxon>Spiralia</taxon>
        <taxon>Lophotrochozoa</taxon>
        <taxon>Mollusca</taxon>
        <taxon>Bivalvia</taxon>
        <taxon>Autobranchia</taxon>
        <taxon>Heteroconchia</taxon>
        <taxon>Euheterodonta</taxon>
        <taxon>Imparidentia</taxon>
        <taxon>Neoheterodontei</taxon>
        <taxon>Myida</taxon>
        <taxon>Dreissenoidea</taxon>
        <taxon>Dreissenidae</taxon>
        <taxon>Dreissena</taxon>
    </lineage>
</organism>
<name>A0A9D4RTS5_DREPO</name>